<keyword evidence="2" id="KW-0812">Transmembrane</keyword>
<sequence>MTDHSESSARKGLFARFAGTLGGFALVAGVLSGCQDGSASPGKSLSSTVPAVNAVTSTVVTPSSTQLVTTAPPTTTTSSPAPVSSFTPVAADSAGGESAACPADDYRNVDGACVPRPTHAATAPAGATARCNDGTYSFSQHRRGTCSHHGGVAEWL</sequence>
<evidence type="ECO:0000256" key="1">
    <source>
        <dbReference type="SAM" id="MobiDB-lite"/>
    </source>
</evidence>
<accession>A0ABY7B9Y6</accession>
<reference evidence="3" key="1">
    <citation type="submission" date="2022-11" db="EMBL/GenBank/DDBJ databases">
        <authorList>
            <person name="Mo P."/>
        </authorList>
    </citation>
    <scope>NUCLEOTIDE SEQUENCE</scope>
    <source>
        <strain evidence="3">HUAS 11-8</strain>
    </source>
</reference>
<dbReference type="InterPro" id="IPR022236">
    <property type="entry name" value="DUF3761"/>
</dbReference>
<feature type="transmembrane region" description="Helical" evidence="2">
    <location>
        <begin position="12"/>
        <end position="31"/>
    </location>
</feature>
<dbReference type="RefSeq" id="WP_268758308.1">
    <property type="nucleotide sequence ID" value="NZ_CP113836.1"/>
</dbReference>
<evidence type="ECO:0000313" key="3">
    <source>
        <dbReference type="EMBL" id="WAL68214.1"/>
    </source>
</evidence>
<keyword evidence="2" id="KW-0472">Membrane</keyword>
<organism evidence="3 4">
    <name type="scientific">Amycolatopsis cynarae</name>
    <dbReference type="NCBI Taxonomy" id="2995223"/>
    <lineage>
        <taxon>Bacteria</taxon>
        <taxon>Bacillati</taxon>
        <taxon>Actinomycetota</taxon>
        <taxon>Actinomycetes</taxon>
        <taxon>Pseudonocardiales</taxon>
        <taxon>Pseudonocardiaceae</taxon>
        <taxon>Amycolatopsis</taxon>
    </lineage>
</organism>
<evidence type="ECO:0000256" key="2">
    <source>
        <dbReference type="SAM" id="Phobius"/>
    </source>
</evidence>
<name>A0ABY7B9Y6_9PSEU</name>
<proteinExistence type="predicted"/>
<keyword evidence="2" id="KW-1133">Transmembrane helix</keyword>
<keyword evidence="4" id="KW-1185">Reference proteome</keyword>
<dbReference type="Pfam" id="PF12587">
    <property type="entry name" value="DUF3761"/>
    <property type="match status" value="1"/>
</dbReference>
<gene>
    <name evidence="3" type="ORF">ORV05_10760</name>
</gene>
<protein>
    <submittedName>
        <fullName evidence="3">DUF3761 domain-containing protein</fullName>
    </submittedName>
</protein>
<dbReference type="EMBL" id="CP113836">
    <property type="protein sequence ID" value="WAL68214.1"/>
    <property type="molecule type" value="Genomic_DNA"/>
</dbReference>
<dbReference type="Proteomes" id="UP001163203">
    <property type="component" value="Chromosome"/>
</dbReference>
<evidence type="ECO:0000313" key="4">
    <source>
        <dbReference type="Proteomes" id="UP001163203"/>
    </source>
</evidence>
<feature type="region of interest" description="Disordered" evidence="1">
    <location>
        <begin position="61"/>
        <end position="84"/>
    </location>
</feature>